<reference evidence="1 2" key="1">
    <citation type="submission" date="2015-05" db="EMBL/GenBank/DDBJ databases">
        <title>A genomic and transcriptomic approach to investigate the blue pigment phenotype in Pseudomonas fluorescens.</title>
        <authorList>
            <person name="Andreani N.A."/>
            <person name="Cardazzo B."/>
        </authorList>
    </citation>
    <scope>NUCLEOTIDE SEQUENCE [LARGE SCALE GENOMIC DNA]</scope>
    <source>
        <strain evidence="1 2">Ps_40</strain>
    </source>
</reference>
<sequence>MNTPTALARLGLEIAKMKKSCTPVPDRTFVMGMIEMAEFADLVDSPTANRYRDALDAKFVERNTQLKEAAA</sequence>
<dbReference type="AlphaFoldDB" id="A0A109LAR3"/>
<gene>
    <name evidence="1" type="ORF">PFL603g_00228</name>
</gene>
<dbReference type="PATRIC" id="fig|294.195.peg.244"/>
<proteinExistence type="predicted"/>
<evidence type="ECO:0000313" key="1">
    <source>
        <dbReference type="EMBL" id="KWV84130.1"/>
    </source>
</evidence>
<comment type="caution">
    <text evidence="1">The sequence shown here is derived from an EMBL/GenBank/DDBJ whole genome shotgun (WGS) entry which is preliminary data.</text>
</comment>
<organism evidence="1 2">
    <name type="scientific">Pseudomonas fluorescens</name>
    <dbReference type="NCBI Taxonomy" id="294"/>
    <lineage>
        <taxon>Bacteria</taxon>
        <taxon>Pseudomonadati</taxon>
        <taxon>Pseudomonadota</taxon>
        <taxon>Gammaproteobacteria</taxon>
        <taxon>Pseudomonadales</taxon>
        <taxon>Pseudomonadaceae</taxon>
        <taxon>Pseudomonas</taxon>
    </lineage>
</organism>
<dbReference type="RefSeq" id="WP_060765646.1">
    <property type="nucleotide sequence ID" value="NZ_LCYC01000003.1"/>
</dbReference>
<name>A0A109LAR3_PSEFL</name>
<evidence type="ECO:0000313" key="2">
    <source>
        <dbReference type="Proteomes" id="UP000063434"/>
    </source>
</evidence>
<dbReference type="EMBL" id="LCYC01000003">
    <property type="protein sequence ID" value="KWV84130.1"/>
    <property type="molecule type" value="Genomic_DNA"/>
</dbReference>
<accession>A0A109LAR3</accession>
<dbReference type="Proteomes" id="UP000063434">
    <property type="component" value="Unassembled WGS sequence"/>
</dbReference>
<protein>
    <submittedName>
        <fullName evidence="1">Uncharacterized protein</fullName>
    </submittedName>
</protein>